<keyword evidence="2" id="KW-1185">Reference proteome</keyword>
<evidence type="ECO:0000313" key="2">
    <source>
        <dbReference type="Proteomes" id="UP001060085"/>
    </source>
</evidence>
<dbReference type="EMBL" id="CM044703">
    <property type="protein sequence ID" value="KAI5671467.1"/>
    <property type="molecule type" value="Genomic_DNA"/>
</dbReference>
<sequence length="184" mass="20369">MEISRVTSTSTEVSGLLPTTTLEECIIAPTETMEKKSMPPLSEHEETAPSTPKVPDVPTEEIPSSNTCLPPYSSLPGVYLIFEHFKTRRHVLSGLSGVGCSSQQQMLFTKSPTRLVVNTNVEHFGMLSSEGHTHCTKDDLIELKIVNGKGKNSIRKFARIRELFESNKKSKMSKPEIGVLLKKL</sequence>
<reference evidence="2" key="1">
    <citation type="journal article" date="2023" name="Nat. Plants">
        <title>Single-cell RNA sequencing provides a high-resolution roadmap for understanding the multicellular compartmentation of specialized metabolism.</title>
        <authorList>
            <person name="Sun S."/>
            <person name="Shen X."/>
            <person name="Li Y."/>
            <person name="Li Y."/>
            <person name="Wang S."/>
            <person name="Li R."/>
            <person name="Zhang H."/>
            <person name="Shen G."/>
            <person name="Guo B."/>
            <person name="Wei J."/>
            <person name="Xu J."/>
            <person name="St-Pierre B."/>
            <person name="Chen S."/>
            <person name="Sun C."/>
        </authorList>
    </citation>
    <scope>NUCLEOTIDE SEQUENCE [LARGE SCALE GENOMIC DNA]</scope>
</reference>
<dbReference type="Proteomes" id="UP001060085">
    <property type="component" value="Linkage Group LG03"/>
</dbReference>
<protein>
    <submittedName>
        <fullName evidence="1">Uncharacterized protein</fullName>
    </submittedName>
</protein>
<evidence type="ECO:0000313" key="1">
    <source>
        <dbReference type="EMBL" id="KAI5671467.1"/>
    </source>
</evidence>
<name>A0ACC0BFQ0_CATRO</name>
<accession>A0ACC0BFQ0</accession>
<gene>
    <name evidence="1" type="ORF">M9H77_11831</name>
</gene>
<proteinExistence type="predicted"/>
<comment type="caution">
    <text evidence="1">The sequence shown here is derived from an EMBL/GenBank/DDBJ whole genome shotgun (WGS) entry which is preliminary data.</text>
</comment>
<organism evidence="1 2">
    <name type="scientific">Catharanthus roseus</name>
    <name type="common">Madagascar periwinkle</name>
    <name type="synonym">Vinca rosea</name>
    <dbReference type="NCBI Taxonomy" id="4058"/>
    <lineage>
        <taxon>Eukaryota</taxon>
        <taxon>Viridiplantae</taxon>
        <taxon>Streptophyta</taxon>
        <taxon>Embryophyta</taxon>
        <taxon>Tracheophyta</taxon>
        <taxon>Spermatophyta</taxon>
        <taxon>Magnoliopsida</taxon>
        <taxon>eudicotyledons</taxon>
        <taxon>Gunneridae</taxon>
        <taxon>Pentapetalae</taxon>
        <taxon>asterids</taxon>
        <taxon>lamiids</taxon>
        <taxon>Gentianales</taxon>
        <taxon>Apocynaceae</taxon>
        <taxon>Rauvolfioideae</taxon>
        <taxon>Vinceae</taxon>
        <taxon>Catharanthinae</taxon>
        <taxon>Catharanthus</taxon>
    </lineage>
</organism>